<dbReference type="EMBL" id="LGFG01000154">
    <property type="protein sequence ID" value="KUK22471.1"/>
    <property type="molecule type" value="Genomic_DNA"/>
</dbReference>
<dbReference type="Pfam" id="PF12679">
    <property type="entry name" value="ABC2_membrane_2"/>
    <property type="match status" value="1"/>
</dbReference>
<sequence>MNIYTWEMKRNIKTTIVWMVALVLVQLMYISVYPSIVKDTELLTRMMKLMPKAFLRIFGLEDLDFSNVLNYLASISSIYVTLVGSIFAVLLACKVLAKEESEKTAEFLLSKPVKRSKVLLQKISSTLTLILTFDLIICLSSLLMVESFKQSAVDYTSFWLFWISQILLHLTVSNLVFVVIVLAKRQDSTISFGIGMTFVLYILAMASKLTEKLEFLRYITPFYYSDAIRIMKFGRIEPIFLVIYLFLNLVLILGSILFYSKKDIYL</sequence>
<dbReference type="PANTHER" id="PTHR43471:SF12">
    <property type="entry name" value="HYPOTHETICAL MEMBRANE PROTEIN, CONSERVED"/>
    <property type="match status" value="1"/>
</dbReference>
<keyword evidence="1" id="KW-1133">Transmembrane helix</keyword>
<dbReference type="GO" id="GO:0140359">
    <property type="term" value="F:ABC-type transporter activity"/>
    <property type="evidence" value="ECO:0007669"/>
    <property type="project" value="InterPro"/>
</dbReference>
<feature type="transmembrane region" description="Helical" evidence="1">
    <location>
        <begin position="71"/>
        <end position="97"/>
    </location>
</feature>
<name>A0A101EPE2_9THEM</name>
<accession>A0A101EPE2</accession>
<dbReference type="AlphaFoldDB" id="A0A101EPE2"/>
<feature type="transmembrane region" description="Helical" evidence="1">
    <location>
        <begin position="157"/>
        <end position="183"/>
    </location>
</feature>
<dbReference type="GO" id="GO:0005886">
    <property type="term" value="C:plasma membrane"/>
    <property type="evidence" value="ECO:0007669"/>
    <property type="project" value="UniProtKB-SubCell"/>
</dbReference>
<feature type="transmembrane region" description="Helical" evidence="1">
    <location>
        <begin position="16"/>
        <end position="36"/>
    </location>
</feature>
<evidence type="ECO:0000313" key="2">
    <source>
        <dbReference type="EMBL" id="KUK22471.1"/>
    </source>
</evidence>
<dbReference type="PANTHER" id="PTHR43471">
    <property type="entry name" value="ABC TRANSPORTER PERMEASE"/>
    <property type="match status" value="1"/>
</dbReference>
<feature type="transmembrane region" description="Helical" evidence="1">
    <location>
        <begin position="190"/>
        <end position="207"/>
    </location>
</feature>
<dbReference type="Proteomes" id="UP000058636">
    <property type="component" value="Unassembled WGS sequence"/>
</dbReference>
<evidence type="ECO:0000256" key="1">
    <source>
        <dbReference type="SAM" id="Phobius"/>
    </source>
</evidence>
<proteinExistence type="predicted"/>
<keyword evidence="1" id="KW-0812">Transmembrane</keyword>
<organism evidence="2 3">
    <name type="scientific">Thermotoga petrophila</name>
    <dbReference type="NCBI Taxonomy" id="93929"/>
    <lineage>
        <taxon>Bacteria</taxon>
        <taxon>Thermotogati</taxon>
        <taxon>Thermotogota</taxon>
        <taxon>Thermotogae</taxon>
        <taxon>Thermotogales</taxon>
        <taxon>Thermotogaceae</taxon>
        <taxon>Thermotoga</taxon>
    </lineage>
</organism>
<feature type="transmembrane region" description="Helical" evidence="1">
    <location>
        <begin position="118"/>
        <end position="145"/>
    </location>
</feature>
<keyword evidence="1" id="KW-0472">Membrane</keyword>
<evidence type="ECO:0000313" key="3">
    <source>
        <dbReference type="Proteomes" id="UP000058636"/>
    </source>
</evidence>
<reference evidence="2 3" key="1">
    <citation type="journal article" date="2015" name="MBio">
        <title>Genome-Resolved Metagenomic Analysis Reveals Roles for Candidate Phyla and Other Microbial Community Members in Biogeochemical Transformations in Oil Reservoirs.</title>
        <authorList>
            <person name="Hu P."/>
            <person name="Tom L."/>
            <person name="Singh A."/>
            <person name="Thomas B.C."/>
            <person name="Baker B.J."/>
            <person name="Piceno Y.M."/>
            <person name="Andersen G.L."/>
            <person name="Banfield J.F."/>
        </authorList>
    </citation>
    <scope>NUCLEOTIDE SEQUENCE [LARGE SCALE GENOMIC DNA]</scope>
    <source>
        <strain evidence="2">46_26</strain>
    </source>
</reference>
<feature type="transmembrane region" description="Helical" evidence="1">
    <location>
        <begin position="239"/>
        <end position="259"/>
    </location>
</feature>
<dbReference type="PATRIC" id="fig|93930.3.peg.474"/>
<gene>
    <name evidence="2" type="ORF">XD57_1429</name>
</gene>
<protein>
    <submittedName>
        <fullName evidence="2">Putative ABC-2 type transport system permease protein</fullName>
    </submittedName>
</protein>
<comment type="caution">
    <text evidence="2">The sequence shown here is derived from an EMBL/GenBank/DDBJ whole genome shotgun (WGS) entry which is preliminary data.</text>
</comment>